<comment type="caution">
    <text evidence="8">The sequence shown here is derived from an EMBL/GenBank/DDBJ whole genome shotgun (WGS) entry which is preliminary data.</text>
</comment>
<dbReference type="GO" id="GO:0031123">
    <property type="term" value="P:RNA 3'-end processing"/>
    <property type="evidence" value="ECO:0007669"/>
    <property type="project" value="UniProtKB-ARBA"/>
</dbReference>
<comment type="subcellular location">
    <subcellularLocation>
        <location evidence="1">Nucleus</location>
    </subcellularLocation>
</comment>
<evidence type="ECO:0000256" key="3">
    <source>
        <dbReference type="ARBA" id="ARBA00038446"/>
    </source>
</evidence>
<dbReference type="FunFam" id="1.10.150.910:FF:000005">
    <property type="entry name" value="Cleavage and polyadenylation specific factor 1"/>
    <property type="match status" value="1"/>
</dbReference>
<evidence type="ECO:0000313" key="9">
    <source>
        <dbReference type="Proteomes" id="UP000235965"/>
    </source>
</evidence>
<dbReference type="InterPro" id="IPR050358">
    <property type="entry name" value="RSE1/DDB1/CFT1"/>
</dbReference>
<gene>
    <name evidence="8" type="ORF">B7P43_G14105</name>
</gene>
<evidence type="ECO:0000259" key="6">
    <source>
        <dbReference type="Pfam" id="PF10433"/>
    </source>
</evidence>
<proteinExistence type="inferred from homology"/>
<reference evidence="8 9" key="1">
    <citation type="submission" date="2017-12" db="EMBL/GenBank/DDBJ databases">
        <title>Hemimetabolous genomes reveal molecular basis of termite eusociality.</title>
        <authorList>
            <person name="Harrison M.C."/>
            <person name="Jongepier E."/>
            <person name="Robertson H.M."/>
            <person name="Arning N."/>
            <person name="Bitard-Feildel T."/>
            <person name="Chao H."/>
            <person name="Childers C.P."/>
            <person name="Dinh H."/>
            <person name="Doddapaneni H."/>
            <person name="Dugan S."/>
            <person name="Gowin J."/>
            <person name="Greiner C."/>
            <person name="Han Y."/>
            <person name="Hu H."/>
            <person name="Hughes D.S.T."/>
            <person name="Huylmans A.-K."/>
            <person name="Kemena C."/>
            <person name="Kremer L.P.M."/>
            <person name="Lee S.L."/>
            <person name="Lopez-Ezquerra A."/>
            <person name="Mallet L."/>
            <person name="Monroy-Kuhn J.M."/>
            <person name="Moser A."/>
            <person name="Murali S.C."/>
            <person name="Muzny D.M."/>
            <person name="Otani S."/>
            <person name="Piulachs M.-D."/>
            <person name="Poelchau M."/>
            <person name="Qu J."/>
            <person name="Schaub F."/>
            <person name="Wada-Katsumata A."/>
            <person name="Worley K.C."/>
            <person name="Xie Q."/>
            <person name="Ylla G."/>
            <person name="Poulsen M."/>
            <person name="Gibbs R.A."/>
            <person name="Schal C."/>
            <person name="Richards S."/>
            <person name="Belles X."/>
            <person name="Korb J."/>
            <person name="Bornberg-Bauer E."/>
        </authorList>
    </citation>
    <scope>NUCLEOTIDE SEQUENCE [LARGE SCALE GENOMIC DNA]</scope>
    <source>
        <tissue evidence="8">Whole body</tissue>
    </source>
</reference>
<evidence type="ECO:0000313" key="8">
    <source>
        <dbReference type="EMBL" id="PNF15210.1"/>
    </source>
</evidence>
<feature type="domain" description="RSE1/DDB1/CPSF1 C-terminal" evidence="5">
    <location>
        <begin position="1050"/>
        <end position="1389"/>
    </location>
</feature>
<evidence type="ECO:0000259" key="7">
    <source>
        <dbReference type="Pfam" id="PF23726"/>
    </source>
</evidence>
<dbReference type="Gene3D" id="1.10.150.910">
    <property type="match status" value="1"/>
</dbReference>
<feature type="domain" description="RSE1/DDB1/CPSF1 second beta-propeller" evidence="7">
    <location>
        <begin position="527"/>
        <end position="976"/>
    </location>
</feature>
<protein>
    <recommendedName>
        <fullName evidence="4">Cleavage and polyadenylation specificity factor subunit 1</fullName>
    </recommendedName>
</protein>
<dbReference type="InterPro" id="IPR004871">
    <property type="entry name" value="RSE1/DDB1/CPSF1_C"/>
</dbReference>
<evidence type="ECO:0000256" key="2">
    <source>
        <dbReference type="ARBA" id="ARBA00023242"/>
    </source>
</evidence>
<evidence type="ECO:0000259" key="5">
    <source>
        <dbReference type="Pfam" id="PF03178"/>
    </source>
</evidence>
<feature type="domain" description="RSE1/DDB1/CPSF1 first beta-propeller" evidence="6">
    <location>
        <begin position="14"/>
        <end position="408"/>
    </location>
</feature>
<name>A0A2J7PFU9_9NEOP</name>
<evidence type="ECO:0000256" key="4">
    <source>
        <dbReference type="ARBA" id="ARBA00068483"/>
    </source>
</evidence>
<dbReference type="Pfam" id="PF10433">
    <property type="entry name" value="Beta-prop_RSE1_1st"/>
    <property type="match status" value="1"/>
</dbReference>
<dbReference type="FunCoup" id="A0A2J7PFU9">
    <property type="interactions" value="2131"/>
</dbReference>
<dbReference type="FunFam" id="2.130.10.10:FF:000766">
    <property type="entry name" value="Cleavage and polyadenylation specificity factor cpsf"/>
    <property type="match status" value="1"/>
</dbReference>
<dbReference type="Proteomes" id="UP000235965">
    <property type="component" value="Unassembled WGS sequence"/>
</dbReference>
<dbReference type="GO" id="GO:0003676">
    <property type="term" value="F:nucleic acid binding"/>
    <property type="evidence" value="ECO:0007669"/>
    <property type="project" value="InterPro"/>
</dbReference>
<organism evidence="8 9">
    <name type="scientific">Cryptotermes secundus</name>
    <dbReference type="NCBI Taxonomy" id="105785"/>
    <lineage>
        <taxon>Eukaryota</taxon>
        <taxon>Metazoa</taxon>
        <taxon>Ecdysozoa</taxon>
        <taxon>Arthropoda</taxon>
        <taxon>Hexapoda</taxon>
        <taxon>Insecta</taxon>
        <taxon>Pterygota</taxon>
        <taxon>Neoptera</taxon>
        <taxon>Polyneoptera</taxon>
        <taxon>Dictyoptera</taxon>
        <taxon>Blattodea</taxon>
        <taxon>Blattoidea</taxon>
        <taxon>Termitoidae</taxon>
        <taxon>Kalotermitidae</taxon>
        <taxon>Cryptotermitinae</taxon>
        <taxon>Cryptotermes</taxon>
    </lineage>
</organism>
<comment type="similarity">
    <text evidence="3">Belongs to the CPSF1 family.</text>
</comment>
<dbReference type="InterPro" id="IPR015943">
    <property type="entry name" value="WD40/YVTN_repeat-like_dom_sf"/>
</dbReference>
<dbReference type="Pfam" id="PF03178">
    <property type="entry name" value="CPSF_A"/>
    <property type="match status" value="1"/>
</dbReference>
<dbReference type="InterPro" id="IPR058543">
    <property type="entry name" value="Beta-prop_RSE1/DDB1/CPSF1_2nd"/>
</dbReference>
<sequence length="1424" mass="160997">MYSICKVTHPATGVEHALTCYFFSRTEKSLVVAGANIIRVFGLIPDVDPASKKDVYTEKRPPKMKLECLATYSLFGNVMSMQAVSLSGSARDSLLISFRDAKLSVVEYDPEVHDLRTLSLHYFEEEEMRGGWTQHYHIPMVRVDPEGRCAVMLVYGRKLVVLPFRRETALDDPELVDVKPSSSAANTKAPVLASYMIVLKELDEKMDNVIDVQFLHGYYEPTLLILYEPVKTFPGRIAVRQDTCAMVAISLNIQQKVHPIIWSMSNLPFDCTQAIPVRKPLGGTLVVAINALIYLNQSVPPYGVSVNSINEVSTNFPLKVQEGVKLSLEGAQATFISYDRLVISLKGGELYVLTLYADSMRSVRSFHFEKAAASVLTTCTCVCEENYLFLGSRLGNSLLLRFTEKEQSTVLTLEEKTYAAKSDQPVKKKRLDTLGDWMASDVADIRDLDELEVYGSETQTSVQIASYVFEVCDSLLNIGPCGNISMGEPAFLSEEFSNMQDPDIELFTTSGYGKNGALCVLQRSVRPQVVTTFELPGCVDMWTVIGTKDAIEDPEQDYTHAFMILSQQDSTMVLQTGLEINEVDNSGFSTQGPTVYAGNLGYNKYIIQVSQMGVRLLQGVEQVQHIPLDLGSPIVHASSADPHVVILSEDGQVILLTLRESRGQGRLSVTRPTLSLRPYIITLCAYRDVSGLFSTSLPEDEVELKSKKDIKSEESLRREVDDEDEMLYGETEVPLFEPPVIPEPSSTTVMSMIGETPWWHKYLQEVKPTYWILLTRDNGNLEIYTLPDFRLSYLVRNFGQGLRVLVDSLGAIPMPVGVSENSPPIAYDSQVREILMVALGHHGSRPLLVVRLDDELLLYQAYRYPRGYLKLRFRRLAHNILIRERRSRSRKKPIDTEQQLESHVCQLRYFSNIAGYNGVFICGPYPHWLFLTSRGELRTHPMGIDGAVTCFAPFHNINCPQGFLYFNKKAELRIGVLPTHLSYDAPWPVRKVPLRCTPHFATYHLESKTYCVVTSLAEPTNKYYKFNGEDKELTVEERDDRFPFPAQERFSILLFSPVSWEVIPNTKMELEEWEHVTCLKNVSLAYEGTRSGLKGYIAVGTNYNYGEDITSRGRILIFDIIEVVPEPGQPLTKNRFKMVYSKEQKGPVTAITHVLGFLVSAVGQKIYIWQLKDNDLVGVAFIDTNIYIHQLLSIKSLILVADVYKSISLLRFQEEYRTLSLVSRDFRPSEVYTCEFLLDNTQMGFLVADGDKNVVLYMYQPESRESFGGQRLLRKADFHLGQHINTFFRIRCKMPENFADKKYLQGAEKRHITMFATLDGGLGYVLPVPEKTYRRLLMLQNVLVNHIAHTGGLNPKAFRWFHRTYKSATKLLSNPARGIIDGELVWLFLGLPTSEKQEVAKKIGTKVDEIADDLADIERLTAHF</sequence>
<dbReference type="Pfam" id="PF23726">
    <property type="entry name" value="Beta-prop_RSE1_2nd"/>
    <property type="match status" value="1"/>
</dbReference>
<accession>A0A2J7PFU9</accession>
<evidence type="ECO:0000256" key="1">
    <source>
        <dbReference type="ARBA" id="ARBA00004123"/>
    </source>
</evidence>
<dbReference type="OrthoDB" id="6109at2759"/>
<keyword evidence="9" id="KW-1185">Reference proteome</keyword>
<dbReference type="PANTHER" id="PTHR10644">
    <property type="entry name" value="DNA REPAIR/RNA PROCESSING CPSF FAMILY"/>
    <property type="match status" value="1"/>
</dbReference>
<dbReference type="InParanoid" id="A0A2J7PFU9"/>
<dbReference type="GO" id="GO:0005634">
    <property type="term" value="C:nucleus"/>
    <property type="evidence" value="ECO:0007669"/>
    <property type="project" value="UniProtKB-SubCell"/>
</dbReference>
<keyword evidence="2" id="KW-0539">Nucleus</keyword>
<dbReference type="EMBL" id="NEVH01025648">
    <property type="protein sequence ID" value="PNF15210.1"/>
    <property type="molecule type" value="Genomic_DNA"/>
</dbReference>
<dbReference type="Gene3D" id="2.130.10.10">
    <property type="entry name" value="YVTN repeat-like/Quinoprotein amine dehydrogenase"/>
    <property type="match status" value="2"/>
</dbReference>
<dbReference type="FunFam" id="2.130.10.10:FF:000100">
    <property type="entry name" value="Cleavage and polyadenylation specificity factor subunit 1"/>
    <property type="match status" value="1"/>
</dbReference>
<dbReference type="STRING" id="105785.A0A2J7PFU9"/>
<dbReference type="InterPro" id="IPR018846">
    <property type="entry name" value="Beta-prop_RSE1/DDB1/CPSF1_1st"/>
</dbReference>